<dbReference type="EMBL" id="CP023284">
    <property type="protein sequence ID" value="ATA55368.1"/>
    <property type="molecule type" value="Genomic_DNA"/>
</dbReference>
<evidence type="ECO:0000313" key="2">
    <source>
        <dbReference type="Proteomes" id="UP000217154"/>
    </source>
</evidence>
<dbReference type="RefSeq" id="WP_095745741.1">
    <property type="nucleotide sequence ID" value="NZ_CP023284.1"/>
</dbReference>
<dbReference type="AlphaFoldDB" id="A0A250DLW8"/>
<dbReference type="Proteomes" id="UP000217154">
    <property type="component" value="Chromosome"/>
</dbReference>
<protein>
    <submittedName>
        <fullName evidence="1">Pyocin activator protein PrtN</fullName>
    </submittedName>
</protein>
<dbReference type="KEGG" id="vbo:CKY39_20695"/>
<evidence type="ECO:0000313" key="1">
    <source>
        <dbReference type="EMBL" id="ATA55368.1"/>
    </source>
</evidence>
<reference evidence="1 2" key="1">
    <citation type="submission" date="2017-09" db="EMBL/GenBank/DDBJ databases">
        <title>The diverse metabolic capabilities of V. boronicumulans make it an excellent choice for continued studies on novel biodegradation.</title>
        <authorList>
            <person name="Sun S."/>
        </authorList>
    </citation>
    <scope>NUCLEOTIDE SEQUENCE [LARGE SCALE GENOMIC DNA]</scope>
    <source>
        <strain evidence="1 2">J1</strain>
    </source>
</reference>
<dbReference type="GO" id="GO:0006355">
    <property type="term" value="P:regulation of DNA-templated transcription"/>
    <property type="evidence" value="ECO:0007669"/>
    <property type="project" value="InterPro"/>
</dbReference>
<sequence>MKTFFLLMAQYEARPVIPLEWVQRDFFSHVDVKKLAAKCMAGDIQLPLVRIDPSSQKSQKGVSIQDLAEYLDSRQQAARKELAQILSS</sequence>
<organism evidence="1 2">
    <name type="scientific">Variovorax boronicumulans</name>
    <dbReference type="NCBI Taxonomy" id="436515"/>
    <lineage>
        <taxon>Bacteria</taxon>
        <taxon>Pseudomonadati</taxon>
        <taxon>Pseudomonadota</taxon>
        <taxon>Betaproteobacteria</taxon>
        <taxon>Burkholderiales</taxon>
        <taxon>Comamonadaceae</taxon>
        <taxon>Variovorax</taxon>
    </lineage>
</organism>
<dbReference type="InterPro" id="IPR020518">
    <property type="entry name" value="Tscrpt_reg_PrtN"/>
</dbReference>
<proteinExistence type="predicted"/>
<accession>A0A250DLW8</accession>
<dbReference type="Pfam" id="PF11112">
    <property type="entry name" value="PyocinActivator"/>
    <property type="match status" value="1"/>
</dbReference>
<name>A0A250DLW8_9BURK</name>
<gene>
    <name evidence="1" type="ORF">CKY39_20695</name>
</gene>